<dbReference type="SUPFAM" id="SSF103473">
    <property type="entry name" value="MFS general substrate transporter"/>
    <property type="match status" value="1"/>
</dbReference>
<keyword evidence="4" id="KW-1003">Cell membrane</keyword>
<feature type="transmembrane region" description="Helical" evidence="8">
    <location>
        <begin position="308"/>
        <end position="325"/>
    </location>
</feature>
<feature type="transmembrane region" description="Helical" evidence="8">
    <location>
        <begin position="235"/>
        <end position="253"/>
    </location>
</feature>
<dbReference type="PANTHER" id="PTHR42718:SF9">
    <property type="entry name" value="MAJOR FACILITATOR SUPERFAMILY MULTIDRUG TRANSPORTER MFSC"/>
    <property type="match status" value="1"/>
</dbReference>
<keyword evidence="3" id="KW-0813">Transport</keyword>
<dbReference type="CDD" id="cd17321">
    <property type="entry name" value="MFS_MMR_MDR_like"/>
    <property type="match status" value="1"/>
</dbReference>
<evidence type="ECO:0000256" key="6">
    <source>
        <dbReference type="ARBA" id="ARBA00022989"/>
    </source>
</evidence>
<dbReference type="Pfam" id="PF07690">
    <property type="entry name" value="MFS_1"/>
    <property type="match status" value="1"/>
</dbReference>
<dbReference type="Gene3D" id="1.20.1720.10">
    <property type="entry name" value="Multidrug resistance protein D"/>
    <property type="match status" value="1"/>
</dbReference>
<evidence type="ECO:0000256" key="1">
    <source>
        <dbReference type="ARBA" id="ARBA00004651"/>
    </source>
</evidence>
<evidence type="ECO:0000256" key="8">
    <source>
        <dbReference type="SAM" id="Phobius"/>
    </source>
</evidence>
<proteinExistence type="inferred from homology"/>
<name>A0ABX7NVJ6_9BACT</name>
<keyword evidence="11" id="KW-1185">Reference proteome</keyword>
<feature type="transmembrane region" description="Helical" evidence="8">
    <location>
        <begin position="408"/>
        <end position="429"/>
    </location>
</feature>
<keyword evidence="7 8" id="KW-0472">Membrane</keyword>
<evidence type="ECO:0000256" key="2">
    <source>
        <dbReference type="ARBA" id="ARBA00008537"/>
    </source>
</evidence>
<feature type="transmembrane region" description="Helical" evidence="8">
    <location>
        <begin position="204"/>
        <end position="223"/>
    </location>
</feature>
<evidence type="ECO:0000259" key="9">
    <source>
        <dbReference type="PROSITE" id="PS50850"/>
    </source>
</evidence>
<feature type="transmembrane region" description="Helical" evidence="8">
    <location>
        <begin position="17"/>
        <end position="40"/>
    </location>
</feature>
<feature type="transmembrane region" description="Helical" evidence="8">
    <location>
        <begin position="274"/>
        <end position="296"/>
    </location>
</feature>
<keyword evidence="5 8" id="KW-0812">Transmembrane</keyword>
<evidence type="ECO:0000256" key="3">
    <source>
        <dbReference type="ARBA" id="ARBA00022448"/>
    </source>
</evidence>
<dbReference type="InterPro" id="IPR020846">
    <property type="entry name" value="MFS_dom"/>
</dbReference>
<comment type="similarity">
    <text evidence="2">Belongs to the major facilitator superfamily. EmrB family.</text>
</comment>
<dbReference type="PROSITE" id="PS50850">
    <property type="entry name" value="MFS"/>
    <property type="match status" value="1"/>
</dbReference>
<feature type="domain" description="Major facilitator superfamily (MFS) profile" evidence="9">
    <location>
        <begin position="18"/>
        <end position="468"/>
    </location>
</feature>
<feature type="transmembrane region" description="Helical" evidence="8">
    <location>
        <begin position="364"/>
        <end position="387"/>
    </location>
</feature>
<feature type="transmembrane region" description="Helical" evidence="8">
    <location>
        <begin position="173"/>
        <end position="192"/>
    </location>
</feature>
<evidence type="ECO:0000256" key="4">
    <source>
        <dbReference type="ARBA" id="ARBA00022475"/>
    </source>
</evidence>
<dbReference type="Proteomes" id="UP000662747">
    <property type="component" value="Chromosome"/>
</dbReference>
<feature type="transmembrane region" description="Helical" evidence="8">
    <location>
        <begin position="142"/>
        <end position="161"/>
    </location>
</feature>
<dbReference type="PANTHER" id="PTHR42718">
    <property type="entry name" value="MAJOR FACILITATOR SUPERFAMILY MULTIDRUG TRANSPORTER MFSC"/>
    <property type="match status" value="1"/>
</dbReference>
<protein>
    <submittedName>
        <fullName evidence="10">DHA2 family efflux MFS transporter permease subunit</fullName>
    </submittedName>
</protein>
<feature type="transmembrane region" description="Helical" evidence="8">
    <location>
        <begin position="441"/>
        <end position="462"/>
    </location>
</feature>
<feature type="transmembrane region" description="Helical" evidence="8">
    <location>
        <begin position="337"/>
        <end position="358"/>
    </location>
</feature>
<feature type="transmembrane region" description="Helical" evidence="8">
    <location>
        <begin position="109"/>
        <end position="130"/>
    </location>
</feature>
<dbReference type="InterPro" id="IPR004638">
    <property type="entry name" value="EmrB-like"/>
</dbReference>
<dbReference type="NCBIfam" id="TIGR00711">
    <property type="entry name" value="efflux_EmrB"/>
    <property type="match status" value="1"/>
</dbReference>
<dbReference type="RefSeq" id="WP_206724304.1">
    <property type="nucleotide sequence ID" value="NZ_CP071090.1"/>
</dbReference>
<evidence type="ECO:0000313" key="11">
    <source>
        <dbReference type="Proteomes" id="UP000662747"/>
    </source>
</evidence>
<organism evidence="10 11">
    <name type="scientific">Pyxidicoccus parkwayensis</name>
    <dbReference type="NCBI Taxonomy" id="2813578"/>
    <lineage>
        <taxon>Bacteria</taxon>
        <taxon>Pseudomonadati</taxon>
        <taxon>Myxococcota</taxon>
        <taxon>Myxococcia</taxon>
        <taxon>Myxococcales</taxon>
        <taxon>Cystobacterineae</taxon>
        <taxon>Myxococcaceae</taxon>
        <taxon>Pyxidicoccus</taxon>
    </lineage>
</organism>
<evidence type="ECO:0000256" key="5">
    <source>
        <dbReference type="ARBA" id="ARBA00022692"/>
    </source>
</evidence>
<feature type="transmembrane region" description="Helical" evidence="8">
    <location>
        <begin position="52"/>
        <end position="72"/>
    </location>
</feature>
<reference evidence="10 11" key="1">
    <citation type="submission" date="2021-02" db="EMBL/GenBank/DDBJ databases">
        <title>De Novo genome assembly of isolated myxobacteria.</title>
        <authorList>
            <person name="Stevens D.C."/>
        </authorList>
    </citation>
    <scope>NUCLEOTIDE SEQUENCE [LARGE SCALE GENOMIC DNA]</scope>
    <source>
        <strain evidence="11">SCPEA02</strain>
    </source>
</reference>
<accession>A0ABX7NVJ6</accession>
<dbReference type="InterPro" id="IPR011701">
    <property type="entry name" value="MFS"/>
</dbReference>
<sequence length="472" mass="48839">MSADRPEQNMSSGSGRWVLLAVGAGTFMSALDGSVVNAILPVLRAELRADVATIEWVVTVYLLTVSGLLLGFGRLGDTRGHKRVYVLGFGGFVVSSALCGLSPGVGALIAFRALQAVGAAMVLSNSAAILTGSFPPERRGRVLGLQAMMTYLGLILGPSLGGWLTQHLGWRSVFYMNLPVGLFAMGLSLRFVPRDAPTGLDEPFDWTGAGLFLTGMVALLLGLNQGHAWGWSSPGIVGLLAGATVVLGAFLALEWRLRAPMLDLSLFEDVTFRAASATALLNYICIYSLVFLLPFYLLQARGLNPARAGLLLTAQPAVMMVAAPLSGSLSDRIGSRWPAMVGMAVLSGGLLLLSRLGVSTPMSHVAVGLAVCGLGAGIFIAPNNSALLGAAPRHRQGIASGVLATSRYAGMALGVGLSGAIFTTMLAGHAEPDSAEALTRAVSRGFQVASALAALGVFAAAVRARRPNGAGR</sequence>
<dbReference type="Gene3D" id="1.20.1250.20">
    <property type="entry name" value="MFS general substrate transporter like domains"/>
    <property type="match status" value="1"/>
</dbReference>
<evidence type="ECO:0000313" key="10">
    <source>
        <dbReference type="EMBL" id="QSQ22728.1"/>
    </source>
</evidence>
<keyword evidence="6 8" id="KW-1133">Transmembrane helix</keyword>
<evidence type="ECO:0000256" key="7">
    <source>
        <dbReference type="ARBA" id="ARBA00023136"/>
    </source>
</evidence>
<gene>
    <name evidence="10" type="ORF">JY651_47820</name>
</gene>
<dbReference type="EMBL" id="CP071090">
    <property type="protein sequence ID" value="QSQ22728.1"/>
    <property type="molecule type" value="Genomic_DNA"/>
</dbReference>
<feature type="transmembrane region" description="Helical" evidence="8">
    <location>
        <begin position="84"/>
        <end position="103"/>
    </location>
</feature>
<dbReference type="InterPro" id="IPR036259">
    <property type="entry name" value="MFS_trans_sf"/>
</dbReference>
<comment type="subcellular location">
    <subcellularLocation>
        <location evidence="1">Cell membrane</location>
        <topology evidence="1">Multi-pass membrane protein</topology>
    </subcellularLocation>
</comment>